<dbReference type="AlphaFoldDB" id="A0A543I9H9"/>
<evidence type="ECO:0000313" key="5">
    <source>
        <dbReference type="Proteomes" id="UP000316706"/>
    </source>
</evidence>
<evidence type="ECO:0000256" key="1">
    <source>
        <dbReference type="SAM" id="MobiDB-lite"/>
    </source>
</evidence>
<dbReference type="GO" id="GO:0016747">
    <property type="term" value="F:acyltransferase activity, transferring groups other than amino-acyl groups"/>
    <property type="evidence" value="ECO:0007669"/>
    <property type="project" value="InterPro"/>
</dbReference>
<proteinExistence type="predicted"/>
<feature type="domain" description="Acyltransferase 3" evidence="3">
    <location>
        <begin position="17"/>
        <end position="312"/>
    </location>
</feature>
<protein>
    <submittedName>
        <fullName evidence="4">Fucose 4-O-acetylase-like acetyltransferase</fullName>
    </submittedName>
</protein>
<keyword evidence="2" id="KW-1133">Transmembrane helix</keyword>
<keyword evidence="2" id="KW-0472">Membrane</keyword>
<dbReference type="EMBL" id="VFPO01000001">
    <property type="protein sequence ID" value="TQM67242.1"/>
    <property type="molecule type" value="Genomic_DNA"/>
</dbReference>
<feature type="transmembrane region" description="Helical" evidence="2">
    <location>
        <begin position="21"/>
        <end position="42"/>
    </location>
</feature>
<dbReference type="InterPro" id="IPR052734">
    <property type="entry name" value="Nod_factor_acetyltransferase"/>
</dbReference>
<evidence type="ECO:0000313" key="4">
    <source>
        <dbReference type="EMBL" id="TQM67242.1"/>
    </source>
</evidence>
<keyword evidence="4" id="KW-0808">Transferase</keyword>
<feature type="transmembrane region" description="Helical" evidence="2">
    <location>
        <begin position="302"/>
        <end position="322"/>
    </location>
</feature>
<name>A0A543I9H9_9ACTN</name>
<evidence type="ECO:0000259" key="3">
    <source>
        <dbReference type="Pfam" id="PF01757"/>
    </source>
</evidence>
<feature type="region of interest" description="Disordered" evidence="1">
    <location>
        <begin position="339"/>
        <end position="384"/>
    </location>
</feature>
<dbReference type="InterPro" id="IPR002656">
    <property type="entry name" value="Acyl_transf_3_dom"/>
</dbReference>
<feature type="transmembrane region" description="Helical" evidence="2">
    <location>
        <begin position="81"/>
        <end position="102"/>
    </location>
</feature>
<feature type="transmembrane region" description="Helical" evidence="2">
    <location>
        <begin position="273"/>
        <end position="290"/>
    </location>
</feature>
<dbReference type="Proteomes" id="UP000316706">
    <property type="component" value="Unassembled WGS sequence"/>
</dbReference>
<reference evidence="4 5" key="1">
    <citation type="submission" date="2019-06" db="EMBL/GenBank/DDBJ databases">
        <title>Sequencing the genomes of 1000 actinobacteria strains.</title>
        <authorList>
            <person name="Klenk H.-P."/>
        </authorList>
    </citation>
    <scope>NUCLEOTIDE SEQUENCE [LARGE SCALE GENOMIC DNA]</scope>
    <source>
        <strain evidence="4 5">DSM 45043</strain>
    </source>
</reference>
<feature type="transmembrane region" description="Helical" evidence="2">
    <location>
        <begin position="48"/>
        <end position="69"/>
    </location>
</feature>
<feature type="compositionally biased region" description="Basic and acidic residues" evidence="1">
    <location>
        <begin position="373"/>
        <end position="384"/>
    </location>
</feature>
<comment type="caution">
    <text evidence="4">The sequence shown here is derived from an EMBL/GenBank/DDBJ whole genome shotgun (WGS) entry which is preliminary data.</text>
</comment>
<sequence length="384" mass="42835">MFVRPADIAEKQKTRDPFLDNARFLAVVLVVIGHTVTLFPPSGVTQPAVLLLQTFRMPLLIIITGHLARNFVLNSEKVRGLVTKIAVPYLIFETLYSLYAWHTGVSDFHLQFFLPTYLMWFLMSVLIWRLTVPFWRNVRWPLAIAVGITLVSYTHEMPHELTLRRLFSLLPFFVLGVCLQRRHIEMLKHPVMPAVGALVLACGATFYYTGGSYVPELWTYWDRGYQWLEVGVIPGVFIHLGVLALATVLAGAALTLVPRRRTWFTAFGTKTMYAYLLHGFVCMTIVHVGLNHASFMATVPGLLGSAVLAAVLATLLCTAPVVKVFRPLIEPKADWLFRPDTPAPAAAESSRARRLERGERDGDTPGGGAPRHPVSDGDRQSVSS</sequence>
<organism evidence="4 5">
    <name type="scientific">Actinomadura hallensis</name>
    <dbReference type="NCBI Taxonomy" id="337895"/>
    <lineage>
        <taxon>Bacteria</taxon>
        <taxon>Bacillati</taxon>
        <taxon>Actinomycetota</taxon>
        <taxon>Actinomycetes</taxon>
        <taxon>Streptosporangiales</taxon>
        <taxon>Thermomonosporaceae</taxon>
        <taxon>Actinomadura</taxon>
    </lineage>
</organism>
<feature type="compositionally biased region" description="Basic and acidic residues" evidence="1">
    <location>
        <begin position="350"/>
        <end position="363"/>
    </location>
</feature>
<dbReference type="Pfam" id="PF01757">
    <property type="entry name" value="Acyl_transf_3"/>
    <property type="match status" value="1"/>
</dbReference>
<feature type="transmembrane region" description="Helical" evidence="2">
    <location>
        <begin position="138"/>
        <end position="155"/>
    </location>
</feature>
<keyword evidence="5" id="KW-1185">Reference proteome</keyword>
<gene>
    <name evidence="4" type="ORF">FHX41_0847</name>
</gene>
<feature type="transmembrane region" description="Helical" evidence="2">
    <location>
        <begin position="161"/>
        <end position="179"/>
    </location>
</feature>
<dbReference type="PANTHER" id="PTHR37312">
    <property type="entry name" value="MEMBRANE-BOUND ACYLTRANSFERASE YKRP-RELATED"/>
    <property type="match status" value="1"/>
</dbReference>
<dbReference type="RefSeq" id="WP_185758602.1">
    <property type="nucleotide sequence ID" value="NZ_VFPO01000001.1"/>
</dbReference>
<feature type="transmembrane region" description="Helical" evidence="2">
    <location>
        <begin position="230"/>
        <end position="252"/>
    </location>
</feature>
<accession>A0A543I9H9</accession>
<keyword evidence="2" id="KW-0812">Transmembrane</keyword>
<feature type="transmembrane region" description="Helical" evidence="2">
    <location>
        <begin position="108"/>
        <end position="131"/>
    </location>
</feature>
<evidence type="ECO:0000256" key="2">
    <source>
        <dbReference type="SAM" id="Phobius"/>
    </source>
</evidence>
<dbReference type="PANTHER" id="PTHR37312:SF1">
    <property type="entry name" value="MEMBRANE-BOUND ACYLTRANSFERASE YKRP-RELATED"/>
    <property type="match status" value="1"/>
</dbReference>
<feature type="transmembrane region" description="Helical" evidence="2">
    <location>
        <begin position="191"/>
        <end position="210"/>
    </location>
</feature>